<evidence type="ECO:0000313" key="2">
    <source>
        <dbReference type="Ensembl" id="ENSCSAVP00000008766.1"/>
    </source>
</evidence>
<dbReference type="STRING" id="51511.ENSCSAVP00000008766"/>
<name>H2YTV6_CIOSA</name>
<dbReference type="Ensembl" id="ENSCSAVT00000008878.1">
    <property type="protein sequence ID" value="ENSCSAVP00000008766.1"/>
    <property type="gene ID" value="ENSCSAVG00000005199.1"/>
</dbReference>
<dbReference type="PANTHER" id="PTHR12991">
    <property type="entry name" value="NITROGEN PERMEASE REGULATOR 2/TUMOR SUPPRESSOR CANDIDATE 4"/>
    <property type="match status" value="1"/>
</dbReference>
<dbReference type="AlphaFoldDB" id="H2YTV6"/>
<evidence type="ECO:0000256" key="1">
    <source>
        <dbReference type="ARBA" id="ARBA00008433"/>
    </source>
</evidence>
<dbReference type="Proteomes" id="UP000007875">
    <property type="component" value="Unassembled WGS sequence"/>
</dbReference>
<evidence type="ECO:0000313" key="3">
    <source>
        <dbReference type="Proteomes" id="UP000007875"/>
    </source>
</evidence>
<dbReference type="Pfam" id="PF06218">
    <property type="entry name" value="NPR2"/>
    <property type="match status" value="2"/>
</dbReference>
<dbReference type="GO" id="GO:0005774">
    <property type="term" value="C:vacuolar membrane"/>
    <property type="evidence" value="ECO:0007669"/>
    <property type="project" value="TreeGrafter"/>
</dbReference>
<dbReference type="GO" id="GO:1904262">
    <property type="term" value="P:negative regulation of TORC1 signaling"/>
    <property type="evidence" value="ECO:0007669"/>
    <property type="project" value="TreeGrafter"/>
</dbReference>
<dbReference type="GO" id="GO:0010508">
    <property type="term" value="P:positive regulation of autophagy"/>
    <property type="evidence" value="ECO:0007669"/>
    <property type="project" value="TreeGrafter"/>
</dbReference>
<evidence type="ECO:0008006" key="4">
    <source>
        <dbReference type="Google" id="ProtNLM"/>
    </source>
</evidence>
<protein>
    <recommendedName>
        <fullName evidence="4">Nitrogen permease regulator 2-like protein</fullName>
    </recommendedName>
</protein>
<sequence>MNITKEYMKKHPIECFFFSEFHHKQGPKITYQYPLGSINRESSLLEAAINYIIPKPDLQDKLITVNAVGKKVIGCPVCINDPKYPRNQYMFNFGMVLDNVHKSSPCIPLIKKLASYMTELELESYFVSNEKSKEKIPGLLEQIFTELNNEGSCCIPVTEATSLYLKVFPPTVAPSHVYDHHVPILTVPKDSIILSEWDLTTQQILPFIDGFRHVQKIGVLADVDVDLAKICIQNLAFYKHVRLISIFQYSNVYITTAKLNKFWEDTTMQHACLDYVSRSGHQKPTLHDVMTLYCGLAPRITLRDLCNMFQDQITRVNEQRLIEYGLIHGLIRRINMFPVRLKSDRVSLPQSDVRRYTDGLHSAEEICCKLGSSHSELLAKLEMDRDIVTCWK</sequence>
<dbReference type="PANTHER" id="PTHR12991:SF10">
    <property type="entry name" value="GATOR COMPLEX PROTEIN NPRL2"/>
    <property type="match status" value="1"/>
</dbReference>
<dbReference type="GO" id="GO:0005096">
    <property type="term" value="F:GTPase activator activity"/>
    <property type="evidence" value="ECO:0007669"/>
    <property type="project" value="TreeGrafter"/>
</dbReference>
<dbReference type="InterPro" id="IPR009348">
    <property type="entry name" value="NPR2-like"/>
</dbReference>
<reference evidence="2" key="2">
    <citation type="submission" date="2025-08" db="UniProtKB">
        <authorList>
            <consortium name="Ensembl"/>
        </authorList>
    </citation>
    <scope>IDENTIFICATION</scope>
</reference>
<comment type="similarity">
    <text evidence="1">Belongs to the NPR2 family.</text>
</comment>
<reference evidence="3" key="1">
    <citation type="submission" date="2003-08" db="EMBL/GenBank/DDBJ databases">
        <authorList>
            <person name="Birren B."/>
            <person name="Nusbaum C."/>
            <person name="Abebe A."/>
            <person name="Abouelleil A."/>
            <person name="Adekoya E."/>
            <person name="Ait-zahra M."/>
            <person name="Allen N."/>
            <person name="Allen T."/>
            <person name="An P."/>
            <person name="Anderson M."/>
            <person name="Anderson S."/>
            <person name="Arachchi H."/>
            <person name="Armbruster J."/>
            <person name="Bachantsang P."/>
            <person name="Baldwin J."/>
            <person name="Barry A."/>
            <person name="Bayul T."/>
            <person name="Blitshsteyn B."/>
            <person name="Bloom T."/>
            <person name="Blye J."/>
            <person name="Boguslavskiy L."/>
            <person name="Borowsky M."/>
            <person name="Boukhgalter B."/>
            <person name="Brunache A."/>
            <person name="Butler J."/>
            <person name="Calixte N."/>
            <person name="Calvo S."/>
            <person name="Camarata J."/>
            <person name="Campo K."/>
            <person name="Chang J."/>
            <person name="Cheshatsang Y."/>
            <person name="Citroen M."/>
            <person name="Collymore A."/>
            <person name="Considine T."/>
            <person name="Cook A."/>
            <person name="Cooke P."/>
            <person name="Corum B."/>
            <person name="Cuomo C."/>
            <person name="David R."/>
            <person name="Dawoe T."/>
            <person name="Degray S."/>
            <person name="Dodge S."/>
            <person name="Dooley K."/>
            <person name="Dorje P."/>
            <person name="Dorjee K."/>
            <person name="Dorris L."/>
            <person name="Duffey N."/>
            <person name="Dupes A."/>
            <person name="Elkins T."/>
            <person name="Engels R."/>
            <person name="Erickson J."/>
            <person name="Farina A."/>
            <person name="Faro S."/>
            <person name="Ferreira P."/>
            <person name="Fischer H."/>
            <person name="Fitzgerald M."/>
            <person name="Foley K."/>
            <person name="Gage D."/>
            <person name="Galagan J."/>
            <person name="Gearin G."/>
            <person name="Gnerre S."/>
            <person name="Gnirke A."/>
            <person name="Goyette A."/>
            <person name="Graham J."/>
            <person name="Grandbois E."/>
            <person name="Gyaltsen K."/>
            <person name="Hafez N."/>
            <person name="Hagopian D."/>
            <person name="Hagos B."/>
            <person name="Hall J."/>
            <person name="Hatcher B."/>
            <person name="Heller A."/>
            <person name="Higgins H."/>
            <person name="Honan T."/>
            <person name="Horn A."/>
            <person name="Houde N."/>
            <person name="Hughes L."/>
            <person name="Hulme W."/>
            <person name="Husby E."/>
            <person name="Iliev I."/>
            <person name="Jaffe D."/>
            <person name="Jones C."/>
            <person name="Kamal M."/>
            <person name="Kamat A."/>
            <person name="Kamvysselis M."/>
            <person name="Karlsson E."/>
            <person name="Kells C."/>
            <person name="Kieu A."/>
            <person name="Kisner P."/>
            <person name="Kodira C."/>
            <person name="Kulbokas E."/>
            <person name="Labutti K."/>
            <person name="Lama D."/>
            <person name="Landers T."/>
            <person name="Leger J."/>
            <person name="Levine S."/>
            <person name="Lewis D."/>
            <person name="Lewis T."/>
            <person name="Lindblad-toh K."/>
            <person name="Liu X."/>
            <person name="Lokyitsang T."/>
            <person name="Lokyitsang Y."/>
            <person name="Lucien O."/>
            <person name="Lui A."/>
            <person name="Ma L.J."/>
            <person name="Mabbitt R."/>
            <person name="Macdonald J."/>
            <person name="Maclean C."/>
            <person name="Major J."/>
            <person name="Manning J."/>
            <person name="Marabella R."/>
            <person name="Maru K."/>
            <person name="Matthews C."/>
            <person name="Mauceli E."/>
            <person name="Mccarthy M."/>
            <person name="Mcdonough S."/>
            <person name="Mcghee T."/>
            <person name="Meldrim J."/>
            <person name="Meneus L."/>
            <person name="Mesirov J."/>
            <person name="Mihalev A."/>
            <person name="Mihova T."/>
            <person name="Mikkelsen T."/>
            <person name="Mlenga V."/>
            <person name="Moru K."/>
            <person name="Mozes J."/>
            <person name="Mulrain L."/>
            <person name="Munson G."/>
            <person name="Naylor J."/>
            <person name="Newes C."/>
            <person name="Nguyen C."/>
            <person name="Nguyen N."/>
            <person name="Nguyen T."/>
            <person name="Nicol R."/>
            <person name="Nielsen C."/>
            <person name="Nizzari M."/>
            <person name="Norbu C."/>
            <person name="Norbu N."/>
            <person name="O'donnell P."/>
            <person name="Okoawo O."/>
            <person name="O'leary S."/>
            <person name="Omotosho B."/>
            <person name="O'neill K."/>
            <person name="Osman S."/>
            <person name="Parker S."/>
            <person name="Perrin D."/>
            <person name="Phunkhang P."/>
            <person name="Piqani B."/>
            <person name="Purcell S."/>
            <person name="Rachupka T."/>
            <person name="Ramasamy U."/>
            <person name="Rameau R."/>
            <person name="Ray V."/>
            <person name="Raymond C."/>
            <person name="Retta R."/>
            <person name="Richardson S."/>
            <person name="Rise C."/>
            <person name="Rodriguez J."/>
            <person name="Rogers J."/>
            <person name="Rogov P."/>
            <person name="Rutman M."/>
            <person name="Schupbach R."/>
            <person name="Seaman C."/>
            <person name="Settipalli S."/>
            <person name="Sharpe T."/>
            <person name="Sheridan J."/>
            <person name="Sherpa N."/>
            <person name="Shi J."/>
            <person name="Smirnov S."/>
            <person name="Smith C."/>
            <person name="Sougnez C."/>
            <person name="Spencer B."/>
            <person name="Stalker J."/>
            <person name="Stange-thomann N."/>
            <person name="Stavropoulos S."/>
            <person name="Stetson K."/>
            <person name="Stone C."/>
            <person name="Stone S."/>
            <person name="Stubbs M."/>
            <person name="Talamas J."/>
            <person name="Tchuinga P."/>
            <person name="Tenzing P."/>
            <person name="Tesfaye S."/>
            <person name="Theodore J."/>
            <person name="Thoulutsang Y."/>
            <person name="Topham K."/>
            <person name="Towey S."/>
            <person name="Tsamla T."/>
            <person name="Tsomo N."/>
            <person name="Vallee D."/>
            <person name="Vassiliev H."/>
            <person name="Venkataraman V."/>
            <person name="Vinson J."/>
            <person name="Vo A."/>
            <person name="Wade C."/>
            <person name="Wang S."/>
            <person name="Wangchuk T."/>
            <person name="Wangdi T."/>
            <person name="Whittaker C."/>
            <person name="Wilkinson J."/>
            <person name="Wu Y."/>
            <person name="Wyman D."/>
            <person name="Yadav S."/>
            <person name="Yang S."/>
            <person name="Yang X."/>
            <person name="Yeager S."/>
            <person name="Yee E."/>
            <person name="Young G."/>
            <person name="Zainoun J."/>
            <person name="Zembeck L."/>
            <person name="Zimmer A."/>
            <person name="Zody M."/>
            <person name="Lander E."/>
        </authorList>
    </citation>
    <scope>NUCLEOTIDE SEQUENCE [LARGE SCALE GENOMIC DNA]</scope>
</reference>
<dbReference type="eggNOG" id="KOG3789">
    <property type="taxonomic scope" value="Eukaryota"/>
</dbReference>
<keyword evidence="3" id="KW-1185">Reference proteome</keyword>
<reference evidence="2" key="3">
    <citation type="submission" date="2025-09" db="UniProtKB">
        <authorList>
            <consortium name="Ensembl"/>
        </authorList>
    </citation>
    <scope>IDENTIFICATION</scope>
</reference>
<dbReference type="HOGENOM" id="CLU_014995_0_0_1"/>
<dbReference type="GeneTree" id="ENSGT00390000001414"/>
<accession>H2YTV6</accession>
<dbReference type="FunCoup" id="H2YTV6">
    <property type="interactions" value="9"/>
</dbReference>
<dbReference type="InParanoid" id="H2YTV6"/>
<proteinExistence type="inferred from homology"/>
<organism evidence="2 3">
    <name type="scientific">Ciona savignyi</name>
    <name type="common">Pacific transparent sea squirt</name>
    <dbReference type="NCBI Taxonomy" id="51511"/>
    <lineage>
        <taxon>Eukaryota</taxon>
        <taxon>Metazoa</taxon>
        <taxon>Chordata</taxon>
        <taxon>Tunicata</taxon>
        <taxon>Ascidiacea</taxon>
        <taxon>Phlebobranchia</taxon>
        <taxon>Cionidae</taxon>
        <taxon>Ciona</taxon>
    </lineage>
</organism>
<dbReference type="GO" id="GO:0034198">
    <property type="term" value="P:cellular response to amino acid starvation"/>
    <property type="evidence" value="ECO:0007669"/>
    <property type="project" value="TreeGrafter"/>
</dbReference>
<dbReference type="GO" id="GO:1990130">
    <property type="term" value="C:GATOR1 complex"/>
    <property type="evidence" value="ECO:0007669"/>
    <property type="project" value="TreeGrafter"/>
</dbReference>
<dbReference type="OMA" id="IVMHKPD"/>